<organism evidence="1 2">
    <name type="scientific">Melastoma candidum</name>
    <dbReference type="NCBI Taxonomy" id="119954"/>
    <lineage>
        <taxon>Eukaryota</taxon>
        <taxon>Viridiplantae</taxon>
        <taxon>Streptophyta</taxon>
        <taxon>Embryophyta</taxon>
        <taxon>Tracheophyta</taxon>
        <taxon>Spermatophyta</taxon>
        <taxon>Magnoliopsida</taxon>
        <taxon>eudicotyledons</taxon>
        <taxon>Gunneridae</taxon>
        <taxon>Pentapetalae</taxon>
        <taxon>rosids</taxon>
        <taxon>malvids</taxon>
        <taxon>Myrtales</taxon>
        <taxon>Melastomataceae</taxon>
        <taxon>Melastomatoideae</taxon>
        <taxon>Melastomateae</taxon>
        <taxon>Melastoma</taxon>
    </lineage>
</organism>
<comment type="caution">
    <text evidence="1">The sequence shown here is derived from an EMBL/GenBank/DDBJ whole genome shotgun (WGS) entry which is preliminary data.</text>
</comment>
<protein>
    <submittedName>
        <fullName evidence="1">Uncharacterized protein</fullName>
    </submittedName>
</protein>
<proteinExistence type="predicted"/>
<gene>
    <name evidence="1" type="ORF">MLD38_017310</name>
</gene>
<name>A0ACB9QTC0_9MYRT</name>
<evidence type="ECO:0000313" key="2">
    <source>
        <dbReference type="Proteomes" id="UP001057402"/>
    </source>
</evidence>
<sequence>METGANPGRKKQRLPPRRGEVKARIFKGIAEGISRALGNLPAANPAPVAVTSTDSDSSPPSGHTSD</sequence>
<keyword evidence="2" id="KW-1185">Reference proteome</keyword>
<accession>A0ACB9QTC0</accession>
<evidence type="ECO:0000313" key="1">
    <source>
        <dbReference type="EMBL" id="KAI4368796.1"/>
    </source>
</evidence>
<dbReference type="EMBL" id="CM042884">
    <property type="protein sequence ID" value="KAI4368796.1"/>
    <property type="molecule type" value="Genomic_DNA"/>
</dbReference>
<reference evidence="2" key="1">
    <citation type="journal article" date="2023" name="Front. Plant Sci.">
        <title>Chromosomal-level genome assembly of Melastoma candidum provides insights into trichome evolution.</title>
        <authorList>
            <person name="Zhong Y."/>
            <person name="Wu W."/>
            <person name="Sun C."/>
            <person name="Zou P."/>
            <person name="Liu Y."/>
            <person name="Dai S."/>
            <person name="Zhou R."/>
        </authorList>
    </citation>
    <scope>NUCLEOTIDE SEQUENCE [LARGE SCALE GENOMIC DNA]</scope>
</reference>
<dbReference type="Proteomes" id="UP001057402">
    <property type="component" value="Chromosome 5"/>
</dbReference>